<reference evidence="2" key="1">
    <citation type="submission" date="2009-11" db="EMBL/GenBank/DDBJ databases">
        <authorList>
            <consortium name="The Broad Institute Genome Sequencing Platform"/>
            <person name="Ward D."/>
            <person name="Feldgarden M."/>
            <person name="Earl A."/>
            <person name="Young S.K."/>
            <person name="Zeng Q."/>
            <person name="Koehrsen M."/>
            <person name="Alvarado L."/>
            <person name="Berlin A."/>
            <person name="Bochicchio J."/>
            <person name="Borenstein D."/>
            <person name="Chapman S.B."/>
            <person name="Chen Z."/>
            <person name="Engels R."/>
            <person name="Freedman E."/>
            <person name="Gellesch M."/>
            <person name="Goldberg J."/>
            <person name="Griggs A."/>
            <person name="Gujja S."/>
            <person name="Heilman E."/>
            <person name="Heiman D."/>
            <person name="Hepburn T."/>
            <person name="Howarth C."/>
            <person name="Jen D."/>
            <person name="Larson L."/>
            <person name="Lewis B."/>
            <person name="Mehta T."/>
            <person name="Park D."/>
            <person name="Pearson M."/>
            <person name="Roberts A."/>
            <person name="Saif S."/>
            <person name="Shea T."/>
            <person name="Shenoy N."/>
            <person name="Sisk P."/>
            <person name="Stolte C."/>
            <person name="Sykes S."/>
            <person name="Thomson T."/>
            <person name="Walk T."/>
            <person name="White J."/>
            <person name="Yandava C."/>
            <person name="Izard J."/>
            <person name="Baranova O.V."/>
            <person name="Blanton J.M."/>
            <person name="Tanner A.C."/>
            <person name="Dewhirst F.E."/>
            <person name="Haas B."/>
            <person name="Nusbaum C."/>
            <person name="Birren B."/>
        </authorList>
    </citation>
    <scope>NUCLEOTIDE SEQUENCE [LARGE SCALE GENOMIC DNA]</scope>
    <source>
        <strain evidence="2">1-1 BBBD Race 1</strain>
    </source>
</reference>
<dbReference type="EMBL" id="ADAS02000334">
    <property type="protein sequence ID" value="OAV87616.1"/>
    <property type="molecule type" value="Genomic_DNA"/>
</dbReference>
<dbReference type="EnsemblFungi" id="PTTG_04872-t43_1">
    <property type="protein sequence ID" value="PTTG_04872-t43_1-p1"/>
    <property type="gene ID" value="PTTG_04872"/>
</dbReference>
<evidence type="ECO:0000313" key="4">
    <source>
        <dbReference type="Proteomes" id="UP000005240"/>
    </source>
</evidence>
<reference evidence="3" key="4">
    <citation type="submission" date="2025-05" db="UniProtKB">
        <authorList>
            <consortium name="EnsemblFungi"/>
        </authorList>
    </citation>
    <scope>IDENTIFICATION</scope>
    <source>
        <strain evidence="3">isolate 1-1 / race 1 (BBBD)</strain>
    </source>
</reference>
<feature type="compositionally biased region" description="Pro residues" evidence="1">
    <location>
        <begin position="94"/>
        <end position="104"/>
    </location>
</feature>
<keyword evidence="4" id="KW-1185">Reference proteome</keyword>
<feature type="compositionally biased region" description="Pro residues" evidence="1">
    <location>
        <begin position="49"/>
        <end position="75"/>
    </location>
</feature>
<dbReference type="AlphaFoldDB" id="A0A180G4J6"/>
<dbReference type="Proteomes" id="UP000005240">
    <property type="component" value="Unassembled WGS sequence"/>
</dbReference>
<feature type="non-terminal residue" evidence="2">
    <location>
        <position position="131"/>
    </location>
</feature>
<evidence type="ECO:0000313" key="3">
    <source>
        <dbReference type="EnsemblFungi" id="PTTG_04872-t43_1-p1"/>
    </source>
</evidence>
<sequence>MAMGTHCLLFLGGAFGRDGRYPSQPATIPVHPPISNPHQRNADQEPGVPESPNPPAAPPILPQPAIPPLRAPPQPARHNYSARHQCARAEGHPPNGPGGRPRPNPEYYFNGIKVDRNNPRRRPRPRGDSSL</sequence>
<accession>A0A180G4J6</accession>
<organism evidence="2">
    <name type="scientific">Puccinia triticina (isolate 1-1 / race 1 (BBBD))</name>
    <name type="common">Brown leaf rust fungus</name>
    <dbReference type="NCBI Taxonomy" id="630390"/>
    <lineage>
        <taxon>Eukaryota</taxon>
        <taxon>Fungi</taxon>
        <taxon>Dikarya</taxon>
        <taxon>Basidiomycota</taxon>
        <taxon>Pucciniomycotina</taxon>
        <taxon>Pucciniomycetes</taxon>
        <taxon>Pucciniales</taxon>
        <taxon>Pucciniaceae</taxon>
        <taxon>Puccinia</taxon>
    </lineage>
</organism>
<reference evidence="2" key="2">
    <citation type="submission" date="2016-05" db="EMBL/GenBank/DDBJ databases">
        <title>Comparative analysis highlights variable genome content of wheat rusts and divergence of the mating loci.</title>
        <authorList>
            <person name="Cuomo C.A."/>
            <person name="Bakkeren G."/>
            <person name="Szabo L."/>
            <person name="Khalil H."/>
            <person name="Joly D."/>
            <person name="Goldberg J."/>
            <person name="Young S."/>
            <person name="Zeng Q."/>
            <person name="Fellers J."/>
        </authorList>
    </citation>
    <scope>NUCLEOTIDE SEQUENCE [LARGE SCALE GENOMIC DNA]</scope>
    <source>
        <strain evidence="2">1-1 BBBD Race 1</strain>
    </source>
</reference>
<dbReference type="VEuPathDB" id="FungiDB:PTTG_04872"/>
<reference evidence="3 4" key="3">
    <citation type="journal article" date="2017" name="G3 (Bethesda)">
        <title>Comparative analysis highlights variable genome content of wheat rusts and divergence of the mating loci.</title>
        <authorList>
            <person name="Cuomo C.A."/>
            <person name="Bakkeren G."/>
            <person name="Khalil H.B."/>
            <person name="Panwar V."/>
            <person name="Joly D."/>
            <person name="Linning R."/>
            <person name="Sakthikumar S."/>
            <person name="Song X."/>
            <person name="Adiconis X."/>
            <person name="Fan L."/>
            <person name="Goldberg J.M."/>
            <person name="Levin J.Z."/>
            <person name="Young S."/>
            <person name="Zeng Q."/>
            <person name="Anikster Y."/>
            <person name="Bruce M."/>
            <person name="Wang M."/>
            <person name="Yin C."/>
            <person name="McCallum B."/>
            <person name="Szabo L.J."/>
            <person name="Hulbert S."/>
            <person name="Chen X."/>
            <person name="Fellers J.P."/>
        </authorList>
    </citation>
    <scope>NUCLEOTIDE SEQUENCE</scope>
    <source>
        <strain evidence="3">isolate 1-1 / race 1 (BBBD)</strain>
        <strain evidence="4">Isolate 1-1 / race 1 (BBBD)</strain>
    </source>
</reference>
<protein>
    <submittedName>
        <fullName evidence="2 3">Uncharacterized protein</fullName>
    </submittedName>
</protein>
<proteinExistence type="predicted"/>
<evidence type="ECO:0000313" key="2">
    <source>
        <dbReference type="EMBL" id="OAV87616.1"/>
    </source>
</evidence>
<name>A0A180G4J6_PUCT1</name>
<gene>
    <name evidence="2" type="ORF">PTTG_04872</name>
</gene>
<evidence type="ECO:0000256" key="1">
    <source>
        <dbReference type="SAM" id="MobiDB-lite"/>
    </source>
</evidence>
<feature type="region of interest" description="Disordered" evidence="1">
    <location>
        <begin position="14"/>
        <end position="131"/>
    </location>
</feature>